<gene>
    <name evidence="2" type="ORF">BGO89_02075</name>
</gene>
<sequence>MNDIAIVALWVGVLVYLCTMALGITASFAKRRNRRWHHVMFGLSCLTCIVALVMTRDRMLFWTVLCLTLMPFAPARAKRHAIIGTLGLLGYLAVLFR</sequence>
<keyword evidence="1" id="KW-0472">Membrane</keyword>
<dbReference type="Proteomes" id="UP000184233">
    <property type="component" value="Unassembled WGS sequence"/>
</dbReference>
<accession>A0A1M3L1W5</accession>
<evidence type="ECO:0000313" key="3">
    <source>
        <dbReference type="Proteomes" id="UP000184233"/>
    </source>
</evidence>
<feature type="transmembrane region" description="Helical" evidence="1">
    <location>
        <begin position="36"/>
        <end position="53"/>
    </location>
</feature>
<comment type="caution">
    <text evidence="2">The sequence shown here is derived from an EMBL/GenBank/DDBJ whole genome shotgun (WGS) entry which is preliminary data.</text>
</comment>
<reference evidence="2 3" key="1">
    <citation type="submission" date="2016-09" db="EMBL/GenBank/DDBJ databases">
        <title>Genome-resolved meta-omics ties microbial dynamics to process performance in biotechnology for thiocyanate degradation.</title>
        <authorList>
            <person name="Kantor R.S."/>
            <person name="Huddy R.J."/>
            <person name="Iyer R."/>
            <person name="Thomas B.C."/>
            <person name="Brown C.T."/>
            <person name="Anantharaman K."/>
            <person name="Tringe S."/>
            <person name="Hettich R.L."/>
            <person name="Harrison S.T."/>
            <person name="Banfield J.F."/>
        </authorList>
    </citation>
    <scope>NUCLEOTIDE SEQUENCE [LARGE SCALE GENOMIC DNA]</scope>
    <source>
        <strain evidence="2">59-99</strain>
    </source>
</reference>
<keyword evidence="1" id="KW-0812">Transmembrane</keyword>
<evidence type="ECO:0000313" key="2">
    <source>
        <dbReference type="EMBL" id="OJX59229.1"/>
    </source>
</evidence>
<keyword evidence="1" id="KW-1133">Transmembrane helix</keyword>
<dbReference type="STRING" id="1895771.BGO89_02075"/>
<proteinExistence type="predicted"/>
<evidence type="ECO:0000256" key="1">
    <source>
        <dbReference type="SAM" id="Phobius"/>
    </source>
</evidence>
<organism evidence="2 3">
    <name type="scientific">Candidatus Kapaibacterium thiocyanatum</name>
    <dbReference type="NCBI Taxonomy" id="1895771"/>
    <lineage>
        <taxon>Bacteria</taxon>
        <taxon>Pseudomonadati</taxon>
        <taxon>Candidatus Kapaibacteriota</taxon>
        <taxon>Candidatus Kapaibacteriia</taxon>
        <taxon>Candidatus Kapaibacteriales</taxon>
        <taxon>Candidatus Kapaibacteriaceae</taxon>
        <taxon>Candidatus Kapaibacterium</taxon>
    </lineage>
</organism>
<feature type="transmembrane region" description="Helical" evidence="1">
    <location>
        <begin position="80"/>
        <end position="96"/>
    </location>
</feature>
<evidence type="ECO:0008006" key="4">
    <source>
        <dbReference type="Google" id="ProtNLM"/>
    </source>
</evidence>
<dbReference type="AlphaFoldDB" id="A0A1M3L1W5"/>
<name>A0A1M3L1W5_9BACT</name>
<protein>
    <recommendedName>
        <fullName evidence="4">Histidine kinase N-terminal 7TM region domain-containing protein</fullName>
    </recommendedName>
</protein>
<feature type="transmembrane region" description="Helical" evidence="1">
    <location>
        <begin position="6"/>
        <end position="29"/>
    </location>
</feature>
<dbReference type="EMBL" id="MKVH01000013">
    <property type="protein sequence ID" value="OJX59229.1"/>
    <property type="molecule type" value="Genomic_DNA"/>
</dbReference>